<dbReference type="InterPro" id="IPR036291">
    <property type="entry name" value="NAD(P)-bd_dom_sf"/>
</dbReference>
<keyword evidence="3" id="KW-0560">Oxidoreductase</keyword>
<accession>A0A8H3IH83</accession>
<sequence>MSLHPVFKAANSATALITGGASGVGLAVAKLCHKHGMKLALVDRNTEALSEARSQFNNGSDTRTYAMDVSKIDEWSDLRAKVEMDFGQVSFLMLNAGIGLKSGWEDTEYFHKIMDTNLFGVINGISTFLPSLRTQSQPTSIVITGSKQGITNPPGNPAYNASKAAIKSIAEHLSYDLRATPTSVHLLVPGWTFTGLTGGGKTKNKPEGAWTPEQVADYLQQKMAEEVFYVICPDNDVTVEKDRKRMLWSVGDILNERPPLSRWREGYKDDAEEWMAKQKV</sequence>
<comment type="caution">
    <text evidence="4">The sequence shown here is derived from an EMBL/GenBank/DDBJ whole genome shotgun (WGS) entry which is preliminary data.</text>
</comment>
<dbReference type="EMBL" id="CAJPDT010000026">
    <property type="protein sequence ID" value="CAF9920740.1"/>
    <property type="molecule type" value="Genomic_DNA"/>
</dbReference>
<dbReference type="PRINTS" id="PR00081">
    <property type="entry name" value="GDHRDH"/>
</dbReference>
<organism evidence="4 5">
    <name type="scientific">Imshaugia aleurites</name>
    <dbReference type="NCBI Taxonomy" id="172621"/>
    <lineage>
        <taxon>Eukaryota</taxon>
        <taxon>Fungi</taxon>
        <taxon>Dikarya</taxon>
        <taxon>Ascomycota</taxon>
        <taxon>Pezizomycotina</taxon>
        <taxon>Lecanoromycetes</taxon>
        <taxon>OSLEUM clade</taxon>
        <taxon>Lecanoromycetidae</taxon>
        <taxon>Lecanorales</taxon>
        <taxon>Lecanorineae</taxon>
        <taxon>Parmeliaceae</taxon>
        <taxon>Imshaugia</taxon>
    </lineage>
</organism>
<dbReference type="GO" id="GO:0050664">
    <property type="term" value="F:oxidoreductase activity, acting on NAD(P)H, oxygen as acceptor"/>
    <property type="evidence" value="ECO:0007669"/>
    <property type="project" value="TreeGrafter"/>
</dbReference>
<evidence type="ECO:0000313" key="5">
    <source>
        <dbReference type="Proteomes" id="UP000664534"/>
    </source>
</evidence>
<dbReference type="CDD" id="cd05233">
    <property type="entry name" value="SDR_c"/>
    <property type="match status" value="1"/>
</dbReference>
<dbReference type="InterPro" id="IPR002347">
    <property type="entry name" value="SDR_fam"/>
</dbReference>
<dbReference type="AlphaFoldDB" id="A0A8H3IH83"/>
<gene>
    <name evidence="4" type="ORF">IMSHALPRED_004989</name>
</gene>
<reference evidence="4" key="1">
    <citation type="submission" date="2021-03" db="EMBL/GenBank/DDBJ databases">
        <authorList>
            <person name="Tagirdzhanova G."/>
        </authorList>
    </citation>
    <scope>NUCLEOTIDE SEQUENCE</scope>
</reference>
<dbReference type="Proteomes" id="UP000664534">
    <property type="component" value="Unassembled WGS sequence"/>
</dbReference>
<dbReference type="SUPFAM" id="SSF51735">
    <property type="entry name" value="NAD(P)-binding Rossmann-fold domains"/>
    <property type="match status" value="1"/>
</dbReference>
<dbReference type="PROSITE" id="PS00061">
    <property type="entry name" value="ADH_SHORT"/>
    <property type="match status" value="1"/>
</dbReference>
<dbReference type="Pfam" id="PF00106">
    <property type="entry name" value="adh_short"/>
    <property type="match status" value="1"/>
</dbReference>
<name>A0A8H3IH83_9LECA</name>
<dbReference type="PANTHER" id="PTHR43008:SF7">
    <property type="entry name" value="SHORT CHAIN DEHYDROGENASE_REDUCTASE (AFU_ORTHOLOGUE AFUA_2G00830)"/>
    <property type="match status" value="1"/>
</dbReference>
<comment type="similarity">
    <text evidence="1">Belongs to the short-chain dehydrogenases/reductases (SDR) family.</text>
</comment>
<evidence type="ECO:0008006" key="6">
    <source>
        <dbReference type="Google" id="ProtNLM"/>
    </source>
</evidence>
<dbReference type="OrthoDB" id="5307821at2759"/>
<evidence type="ECO:0000256" key="2">
    <source>
        <dbReference type="ARBA" id="ARBA00022857"/>
    </source>
</evidence>
<protein>
    <recommendedName>
        <fullName evidence="6">20beta-hydroxysteroid dehydrogenase</fullName>
    </recommendedName>
</protein>
<evidence type="ECO:0000256" key="3">
    <source>
        <dbReference type="ARBA" id="ARBA00023002"/>
    </source>
</evidence>
<keyword evidence="2" id="KW-0521">NADP</keyword>
<keyword evidence="5" id="KW-1185">Reference proteome</keyword>
<dbReference type="InterPro" id="IPR020904">
    <property type="entry name" value="Sc_DH/Rdtase_CS"/>
</dbReference>
<evidence type="ECO:0000313" key="4">
    <source>
        <dbReference type="EMBL" id="CAF9920740.1"/>
    </source>
</evidence>
<dbReference type="Gene3D" id="3.40.50.720">
    <property type="entry name" value="NAD(P)-binding Rossmann-like Domain"/>
    <property type="match status" value="1"/>
</dbReference>
<dbReference type="GO" id="GO:0016616">
    <property type="term" value="F:oxidoreductase activity, acting on the CH-OH group of donors, NAD or NADP as acceptor"/>
    <property type="evidence" value="ECO:0007669"/>
    <property type="project" value="UniProtKB-ARBA"/>
</dbReference>
<evidence type="ECO:0000256" key="1">
    <source>
        <dbReference type="ARBA" id="ARBA00006484"/>
    </source>
</evidence>
<dbReference type="PANTHER" id="PTHR43008">
    <property type="entry name" value="BENZIL REDUCTASE"/>
    <property type="match status" value="1"/>
</dbReference>
<proteinExistence type="inferred from homology"/>